<evidence type="ECO:0000256" key="6">
    <source>
        <dbReference type="SAM" id="Phobius"/>
    </source>
</evidence>
<feature type="transmembrane region" description="Helical" evidence="6">
    <location>
        <begin position="324"/>
        <end position="347"/>
    </location>
</feature>
<accession>A0AAU8A022</accession>
<evidence type="ECO:0000256" key="5">
    <source>
        <dbReference type="ARBA" id="ARBA00023136"/>
    </source>
</evidence>
<dbReference type="InterPro" id="IPR025857">
    <property type="entry name" value="MacB_PCD"/>
</dbReference>
<feature type="domain" description="ABC3 transporter permease C-terminal" evidence="7">
    <location>
        <begin position="283"/>
        <end position="400"/>
    </location>
</feature>
<dbReference type="PANTHER" id="PTHR43738:SF2">
    <property type="entry name" value="ABC TRANSPORTER PERMEASE"/>
    <property type="match status" value="1"/>
</dbReference>
<evidence type="ECO:0000259" key="7">
    <source>
        <dbReference type="Pfam" id="PF02687"/>
    </source>
</evidence>
<proteinExistence type="predicted"/>
<dbReference type="EMBL" id="CP099959">
    <property type="protein sequence ID" value="XCC56996.1"/>
    <property type="molecule type" value="Genomic_DNA"/>
</dbReference>
<feature type="transmembrane region" description="Helical" evidence="6">
    <location>
        <begin position="280"/>
        <end position="304"/>
    </location>
</feature>
<dbReference type="InterPro" id="IPR051125">
    <property type="entry name" value="ABC-4/HrtB_transporter"/>
</dbReference>
<dbReference type="Pfam" id="PF12704">
    <property type="entry name" value="MacB_PCD"/>
    <property type="match status" value="1"/>
</dbReference>
<evidence type="ECO:0000259" key="8">
    <source>
        <dbReference type="Pfam" id="PF12704"/>
    </source>
</evidence>
<feature type="transmembrane region" description="Helical" evidence="6">
    <location>
        <begin position="20"/>
        <end position="39"/>
    </location>
</feature>
<evidence type="ECO:0000256" key="1">
    <source>
        <dbReference type="ARBA" id="ARBA00004651"/>
    </source>
</evidence>
<dbReference type="AlphaFoldDB" id="A0AAU8A022"/>
<keyword evidence="3 6" id="KW-0812">Transmembrane</keyword>
<keyword evidence="2" id="KW-1003">Cell membrane</keyword>
<reference evidence="9" key="1">
    <citation type="submission" date="2022-06" db="EMBL/GenBank/DDBJ databases">
        <title>New Polynucleobacter species.</title>
        <authorList>
            <person name="Hahn M.W."/>
        </authorList>
    </citation>
    <scope>NUCLEOTIDE SEQUENCE</scope>
    <source>
        <strain evidence="9">UK-FUSCHL-C3</strain>
    </source>
</reference>
<dbReference type="PANTHER" id="PTHR43738">
    <property type="entry name" value="ABC TRANSPORTER, MEMBRANE PROTEIN"/>
    <property type="match status" value="1"/>
</dbReference>
<evidence type="ECO:0000313" key="9">
    <source>
        <dbReference type="EMBL" id="XCC56996.1"/>
    </source>
</evidence>
<evidence type="ECO:0000256" key="2">
    <source>
        <dbReference type="ARBA" id="ARBA00022475"/>
    </source>
</evidence>
<gene>
    <name evidence="9" type="ORF">NKE59_05700</name>
</gene>
<keyword evidence="4 6" id="KW-1133">Transmembrane helix</keyword>
<evidence type="ECO:0000256" key="4">
    <source>
        <dbReference type="ARBA" id="ARBA00022989"/>
    </source>
</evidence>
<protein>
    <submittedName>
        <fullName evidence="9">ABC transporter permease</fullName>
    </submittedName>
</protein>
<dbReference type="GO" id="GO:0005886">
    <property type="term" value="C:plasma membrane"/>
    <property type="evidence" value="ECO:0007669"/>
    <property type="project" value="UniProtKB-SubCell"/>
</dbReference>
<feature type="domain" description="MacB-like periplasmic core" evidence="8">
    <location>
        <begin position="20"/>
        <end position="252"/>
    </location>
</feature>
<dbReference type="Pfam" id="PF02687">
    <property type="entry name" value="FtsX"/>
    <property type="match status" value="1"/>
</dbReference>
<comment type="subcellular location">
    <subcellularLocation>
        <location evidence="1">Cell membrane</location>
        <topology evidence="1">Multi-pass membrane protein</topology>
    </subcellularLocation>
</comment>
<feature type="transmembrane region" description="Helical" evidence="6">
    <location>
        <begin position="376"/>
        <end position="395"/>
    </location>
</feature>
<organism evidence="9">
    <name type="scientific">Polynucleobacter sp. UK-FUSCHL-C3</name>
    <dbReference type="NCBI Taxonomy" id="2955208"/>
    <lineage>
        <taxon>Bacteria</taxon>
        <taxon>Pseudomonadati</taxon>
        <taxon>Pseudomonadota</taxon>
        <taxon>Betaproteobacteria</taxon>
        <taxon>Burkholderiales</taxon>
        <taxon>Burkholderiaceae</taxon>
        <taxon>Polynucleobacter</taxon>
    </lineage>
</organism>
<sequence length="410" mass="44512">MIAWLRIAIQSAIARKGSIVIMVLSTTISVAILLGVFKIRDDTKTSFSNAISGVDLVLGAKGSPTELILYSVFHIGRATNTISAQLETKVRTMKQVAWMVPIQLGDSYRSYPVVGTSIEFFQHIRAQGQSLRFTQGRALSDPRLFEVVLGSAIAKKTNHRIGEQIAITHGSGSGPKQDHSNSPFKIVGILEATGTPIDQTILISTNAFDALHDIQDGGLQFAKLNPESQVSAFFIGLKERSSVFSVRRQIDALPDANLMAVMPGVALDDLWSTMEVAENALLLMALGVLITTILGITATLLVSLQSRRRELAIFRALGVKPYQLLSLILIEAFLVCLSGIILGWFVLQGLIYASADYLRKEWGVVSELGLPTPDDLLSLLYLVIIVLLFAGIPAIKAYRMALNDGLNPPS</sequence>
<name>A0AAU8A022_9BURK</name>
<keyword evidence="5 6" id="KW-0472">Membrane</keyword>
<evidence type="ECO:0000256" key="3">
    <source>
        <dbReference type="ARBA" id="ARBA00022692"/>
    </source>
</evidence>
<dbReference type="RefSeq" id="WP_353438001.1">
    <property type="nucleotide sequence ID" value="NZ_CP099959.1"/>
</dbReference>
<dbReference type="InterPro" id="IPR003838">
    <property type="entry name" value="ABC3_permease_C"/>
</dbReference>